<gene>
    <name evidence="1" type="ORF">BpHYR1_036083</name>
</gene>
<evidence type="ECO:0000313" key="1">
    <source>
        <dbReference type="EMBL" id="RNA20080.1"/>
    </source>
</evidence>
<organism evidence="1 2">
    <name type="scientific">Brachionus plicatilis</name>
    <name type="common">Marine rotifer</name>
    <name type="synonym">Brachionus muelleri</name>
    <dbReference type="NCBI Taxonomy" id="10195"/>
    <lineage>
        <taxon>Eukaryota</taxon>
        <taxon>Metazoa</taxon>
        <taxon>Spiralia</taxon>
        <taxon>Gnathifera</taxon>
        <taxon>Rotifera</taxon>
        <taxon>Eurotatoria</taxon>
        <taxon>Monogononta</taxon>
        <taxon>Pseudotrocha</taxon>
        <taxon>Ploima</taxon>
        <taxon>Brachionidae</taxon>
        <taxon>Brachionus</taxon>
    </lineage>
</organism>
<proteinExistence type="predicted"/>
<reference evidence="1 2" key="1">
    <citation type="journal article" date="2018" name="Sci. Rep.">
        <title>Genomic signatures of local adaptation to the degree of environmental predictability in rotifers.</title>
        <authorList>
            <person name="Franch-Gras L."/>
            <person name="Hahn C."/>
            <person name="Garcia-Roger E.M."/>
            <person name="Carmona M.J."/>
            <person name="Serra M."/>
            <person name="Gomez A."/>
        </authorList>
    </citation>
    <scope>NUCLEOTIDE SEQUENCE [LARGE SCALE GENOMIC DNA]</scope>
    <source>
        <strain evidence="1">HYR1</strain>
    </source>
</reference>
<evidence type="ECO:0000313" key="2">
    <source>
        <dbReference type="Proteomes" id="UP000276133"/>
    </source>
</evidence>
<accession>A0A3M7R995</accession>
<dbReference type="AlphaFoldDB" id="A0A3M7R995"/>
<dbReference type="EMBL" id="REGN01003924">
    <property type="protein sequence ID" value="RNA20080.1"/>
    <property type="molecule type" value="Genomic_DNA"/>
</dbReference>
<keyword evidence="2" id="KW-1185">Reference proteome</keyword>
<dbReference type="Proteomes" id="UP000276133">
    <property type="component" value="Unassembled WGS sequence"/>
</dbReference>
<comment type="caution">
    <text evidence="1">The sequence shown here is derived from an EMBL/GenBank/DDBJ whole genome shotgun (WGS) entry which is preliminary data.</text>
</comment>
<protein>
    <submittedName>
        <fullName evidence="1">Uncharacterized protein</fullName>
    </submittedName>
</protein>
<sequence length="101" mass="12014">MPLLLNDFFLFTHTRKESNRIFMSHYLFKYLDILTEVIKEIKIVNPMIQGNYDNHLKYPSFIYDISESSKWQSHLFSPHDCNMIKICINYISASSSICKKD</sequence>
<name>A0A3M7R995_BRAPC</name>